<dbReference type="EMBL" id="CP038267">
    <property type="protein sequence ID" value="QBR92814.1"/>
    <property type="molecule type" value="Genomic_DNA"/>
</dbReference>
<dbReference type="PANTHER" id="PTHR46268">
    <property type="entry name" value="STRESS RESPONSE PROTEIN NHAX"/>
    <property type="match status" value="1"/>
</dbReference>
<comment type="similarity">
    <text evidence="1">Belongs to the universal stress protein A family.</text>
</comment>
<accession>A0A4P7GLU9</accession>
<dbReference type="OrthoDB" id="6174426at2"/>
<dbReference type="Gene3D" id="3.40.50.620">
    <property type="entry name" value="HUPs"/>
    <property type="match status" value="1"/>
</dbReference>
<dbReference type="Pfam" id="PF00582">
    <property type="entry name" value="Usp"/>
    <property type="match status" value="1"/>
</dbReference>
<dbReference type="InterPro" id="IPR006016">
    <property type="entry name" value="UspA"/>
</dbReference>
<keyword evidence="4" id="KW-1185">Reference proteome</keyword>
<organism evidence="3 4">
    <name type="scientific">Nocardioides euryhalodurans</name>
    <dbReference type="NCBI Taxonomy" id="2518370"/>
    <lineage>
        <taxon>Bacteria</taxon>
        <taxon>Bacillati</taxon>
        <taxon>Actinomycetota</taxon>
        <taxon>Actinomycetes</taxon>
        <taxon>Propionibacteriales</taxon>
        <taxon>Nocardioidaceae</taxon>
        <taxon>Nocardioides</taxon>
    </lineage>
</organism>
<name>A0A4P7GLU9_9ACTN</name>
<dbReference type="PANTHER" id="PTHR46268:SF6">
    <property type="entry name" value="UNIVERSAL STRESS PROTEIN UP12"/>
    <property type="match status" value="1"/>
</dbReference>
<feature type="domain" description="UspA" evidence="2">
    <location>
        <begin position="14"/>
        <end position="148"/>
    </location>
</feature>
<protein>
    <submittedName>
        <fullName evidence="3">Universal stress protein</fullName>
    </submittedName>
</protein>
<dbReference type="InterPro" id="IPR014729">
    <property type="entry name" value="Rossmann-like_a/b/a_fold"/>
</dbReference>
<dbReference type="RefSeq" id="WP_135077604.1">
    <property type="nucleotide sequence ID" value="NZ_CP038267.1"/>
</dbReference>
<dbReference type="SUPFAM" id="SSF52402">
    <property type="entry name" value="Adenine nucleotide alpha hydrolases-like"/>
    <property type="match status" value="1"/>
</dbReference>
<dbReference type="InterPro" id="IPR006015">
    <property type="entry name" value="Universal_stress_UspA"/>
</dbReference>
<evidence type="ECO:0000313" key="3">
    <source>
        <dbReference type="EMBL" id="QBR92814.1"/>
    </source>
</evidence>
<dbReference type="KEGG" id="noy:EXE57_11415"/>
<proteinExistence type="inferred from homology"/>
<reference evidence="3 4" key="1">
    <citation type="submission" date="2019-03" db="EMBL/GenBank/DDBJ databases">
        <title>Three New Species of Nocardioides, Nocardioides euryhalodurans sp. nov., Nocardioides seonyuensis sp. nov. and Nocardioides eburneoflavus sp. nov., Iolated from Soil.</title>
        <authorList>
            <person name="Roh S.G."/>
            <person name="Lee C."/>
            <person name="Kim M.-K."/>
            <person name="Kim S.B."/>
        </authorList>
    </citation>
    <scope>NUCLEOTIDE SEQUENCE [LARGE SCALE GENOMIC DNA]</scope>
    <source>
        <strain evidence="3 4">MMS17-SY117</strain>
    </source>
</reference>
<dbReference type="AlphaFoldDB" id="A0A4P7GLU9"/>
<gene>
    <name evidence="3" type="ORF">EXE57_11415</name>
</gene>
<dbReference type="CDD" id="cd00293">
    <property type="entry name" value="USP-like"/>
    <property type="match status" value="1"/>
</dbReference>
<evidence type="ECO:0000313" key="4">
    <source>
        <dbReference type="Proteomes" id="UP000294894"/>
    </source>
</evidence>
<evidence type="ECO:0000256" key="1">
    <source>
        <dbReference type="ARBA" id="ARBA00008791"/>
    </source>
</evidence>
<evidence type="ECO:0000259" key="2">
    <source>
        <dbReference type="Pfam" id="PF00582"/>
    </source>
</evidence>
<dbReference type="Proteomes" id="UP000294894">
    <property type="component" value="Chromosome"/>
</dbReference>
<dbReference type="PRINTS" id="PR01438">
    <property type="entry name" value="UNVRSLSTRESS"/>
</dbReference>
<sequence length="155" mass="16444">MAQVVEEVVLEGGVLVGHDGSAPSAEAVRWAADVAARTGRPLHVLRAWGMLNAPKPPTSAVGYVPPLTDYEEAVLADLERDIERLDLPGEVHLHVVHGRAAAELLHCAENAEVLVVGKRGEGGFRGLGFGSTADQVVRHAPCPVVVVPTHQPHDR</sequence>